<protein>
    <submittedName>
        <fullName evidence="1">DinB family protein</fullName>
    </submittedName>
</protein>
<proteinExistence type="predicted"/>
<evidence type="ECO:0000313" key="2">
    <source>
        <dbReference type="Proteomes" id="UP000270856"/>
    </source>
</evidence>
<dbReference type="Proteomes" id="UP000270856">
    <property type="component" value="Unassembled WGS sequence"/>
</dbReference>
<comment type="caution">
    <text evidence="1">The sequence shown here is derived from an EMBL/GenBank/DDBJ whole genome shotgun (WGS) entry which is preliminary data.</text>
</comment>
<dbReference type="OrthoDB" id="1162179at2"/>
<organism evidence="1 2">
    <name type="scientific">Aureibaculum marinum</name>
    <dbReference type="NCBI Taxonomy" id="2487930"/>
    <lineage>
        <taxon>Bacteria</taxon>
        <taxon>Pseudomonadati</taxon>
        <taxon>Bacteroidota</taxon>
        <taxon>Flavobacteriia</taxon>
        <taxon>Flavobacteriales</taxon>
        <taxon>Flavobacteriaceae</taxon>
        <taxon>Aureibaculum</taxon>
    </lineage>
</organism>
<sequence length="164" mass="18221">MIDAIVNNLNRGVKLLNAISDSEYSNTSVKPYHSSIGVHIRHVLDIFDCVFCGLENKHINLAIRKRNQEAELKTDAGLQYFNDIIGKLQELKNTNLDDEVYVIDDLGLGTVKTKYTIGAILSQAHSHAIHHFASIGYIISQLGIELPDTDFGYNPTTPKNDVLA</sequence>
<dbReference type="EMBL" id="RPFJ01000007">
    <property type="protein sequence ID" value="RPD98165.1"/>
    <property type="molecule type" value="Genomic_DNA"/>
</dbReference>
<gene>
    <name evidence="1" type="ORF">EGM88_06630</name>
</gene>
<dbReference type="InterPro" id="IPR034660">
    <property type="entry name" value="DinB/YfiT-like"/>
</dbReference>
<evidence type="ECO:0000313" key="1">
    <source>
        <dbReference type="EMBL" id="RPD98165.1"/>
    </source>
</evidence>
<dbReference type="Gene3D" id="1.20.120.450">
    <property type="entry name" value="dinb family like domain"/>
    <property type="match status" value="1"/>
</dbReference>
<dbReference type="RefSeq" id="WP_123897197.1">
    <property type="nucleotide sequence ID" value="NZ_RPFJ01000007.1"/>
</dbReference>
<name>A0A3N4NR93_9FLAO</name>
<dbReference type="AlphaFoldDB" id="A0A3N4NR93"/>
<dbReference type="SUPFAM" id="SSF109854">
    <property type="entry name" value="DinB/YfiT-like putative metalloenzymes"/>
    <property type="match status" value="1"/>
</dbReference>
<keyword evidence="2" id="KW-1185">Reference proteome</keyword>
<reference evidence="1 2" key="1">
    <citation type="submission" date="2018-11" db="EMBL/GenBank/DDBJ databases">
        <title>Aureibaculum marinum gen. nov., sp. nov., a member of the family Flavobacteriaceae isolated from the Bohai Sea.</title>
        <authorList>
            <person name="Ji X."/>
        </authorList>
    </citation>
    <scope>NUCLEOTIDE SEQUENCE [LARGE SCALE GENOMIC DNA]</scope>
    <source>
        <strain evidence="1 2">BH-SD17</strain>
    </source>
</reference>
<accession>A0A3N4NR93</accession>